<dbReference type="Gene3D" id="1.10.940.10">
    <property type="entry name" value="NusB-like"/>
    <property type="match status" value="1"/>
</dbReference>
<dbReference type="GO" id="GO:0031564">
    <property type="term" value="P:transcription antitermination"/>
    <property type="evidence" value="ECO:0007669"/>
    <property type="project" value="UniProtKB-KW"/>
</dbReference>
<dbReference type="InterPro" id="IPR006027">
    <property type="entry name" value="NusB_RsmB_TIM44"/>
</dbReference>
<reference evidence="8 9" key="1">
    <citation type="journal article" date="2016" name="Nat. Commun.">
        <title>Thousands of microbial genomes shed light on interconnected biogeochemical processes in an aquifer system.</title>
        <authorList>
            <person name="Anantharaman K."/>
            <person name="Brown C.T."/>
            <person name="Hug L.A."/>
            <person name="Sharon I."/>
            <person name="Castelle C.J."/>
            <person name="Probst A.J."/>
            <person name="Thomas B.C."/>
            <person name="Singh A."/>
            <person name="Wilkins M.J."/>
            <person name="Karaoz U."/>
            <person name="Brodie E.L."/>
            <person name="Williams K.H."/>
            <person name="Hubbard S.S."/>
            <person name="Banfield J.F."/>
        </authorList>
    </citation>
    <scope>NUCLEOTIDE SEQUENCE [LARGE SCALE GENOMIC DNA]</scope>
</reference>
<dbReference type="GO" id="GO:0006353">
    <property type="term" value="P:DNA-templated transcription termination"/>
    <property type="evidence" value="ECO:0007669"/>
    <property type="project" value="UniProtKB-UniRule"/>
</dbReference>
<organism evidence="8 9">
    <name type="scientific">Candidatus Roizmanbacteria bacterium RIFCSPHIGHO2_12_FULL_33_9</name>
    <dbReference type="NCBI Taxonomy" id="1802045"/>
    <lineage>
        <taxon>Bacteria</taxon>
        <taxon>Candidatus Roizmaniibacteriota</taxon>
    </lineage>
</organism>
<keyword evidence="5 6" id="KW-0804">Transcription</keyword>
<comment type="function">
    <text evidence="6">Involved in transcription antitermination. Required for transcription of ribosomal RNA (rRNA) genes. Binds specifically to the boxA antiterminator sequence of the ribosomal RNA (rrn) operons.</text>
</comment>
<evidence type="ECO:0000256" key="4">
    <source>
        <dbReference type="ARBA" id="ARBA00023015"/>
    </source>
</evidence>
<evidence type="ECO:0000256" key="3">
    <source>
        <dbReference type="ARBA" id="ARBA00022884"/>
    </source>
</evidence>
<dbReference type="InterPro" id="IPR035926">
    <property type="entry name" value="NusB-like_sf"/>
</dbReference>
<dbReference type="GO" id="GO:0005829">
    <property type="term" value="C:cytosol"/>
    <property type="evidence" value="ECO:0007669"/>
    <property type="project" value="TreeGrafter"/>
</dbReference>
<protein>
    <recommendedName>
        <fullName evidence="6">Transcription antitermination protein NusB</fullName>
    </recommendedName>
    <alternativeName>
        <fullName evidence="6">Antitermination factor NusB</fullName>
    </alternativeName>
</protein>
<dbReference type="SUPFAM" id="SSF48013">
    <property type="entry name" value="NusB-like"/>
    <property type="match status" value="1"/>
</dbReference>
<dbReference type="Pfam" id="PF01029">
    <property type="entry name" value="NusB"/>
    <property type="match status" value="1"/>
</dbReference>
<evidence type="ECO:0000313" key="9">
    <source>
        <dbReference type="Proteomes" id="UP000177199"/>
    </source>
</evidence>
<dbReference type="InterPro" id="IPR011605">
    <property type="entry name" value="NusB_fam"/>
</dbReference>
<evidence type="ECO:0000256" key="6">
    <source>
        <dbReference type="HAMAP-Rule" id="MF_00073"/>
    </source>
</evidence>
<name>A0A1F7HIH0_9BACT</name>
<dbReference type="Proteomes" id="UP000177199">
    <property type="component" value="Unassembled WGS sequence"/>
</dbReference>
<dbReference type="EMBL" id="MFZV01000031">
    <property type="protein sequence ID" value="OGK31027.1"/>
    <property type="molecule type" value="Genomic_DNA"/>
</dbReference>
<keyword evidence="2 6" id="KW-0889">Transcription antitermination</keyword>
<dbReference type="HAMAP" id="MF_00073">
    <property type="entry name" value="NusB"/>
    <property type="match status" value="1"/>
</dbReference>
<keyword evidence="4 6" id="KW-0805">Transcription regulation</keyword>
<evidence type="ECO:0000259" key="7">
    <source>
        <dbReference type="Pfam" id="PF01029"/>
    </source>
</evidence>
<evidence type="ECO:0000313" key="8">
    <source>
        <dbReference type="EMBL" id="OGK31027.1"/>
    </source>
</evidence>
<gene>
    <name evidence="6" type="primary">nusB</name>
    <name evidence="8" type="ORF">A3F29_03165</name>
</gene>
<dbReference type="PANTHER" id="PTHR11078:SF3">
    <property type="entry name" value="ANTITERMINATION NUSB DOMAIN-CONTAINING PROTEIN"/>
    <property type="match status" value="1"/>
</dbReference>
<evidence type="ECO:0000256" key="5">
    <source>
        <dbReference type="ARBA" id="ARBA00023163"/>
    </source>
</evidence>
<dbReference type="PANTHER" id="PTHR11078">
    <property type="entry name" value="N UTILIZATION SUBSTANCE PROTEIN B-RELATED"/>
    <property type="match status" value="1"/>
</dbReference>
<comment type="similarity">
    <text evidence="1 6">Belongs to the NusB family.</text>
</comment>
<dbReference type="NCBIfam" id="TIGR01951">
    <property type="entry name" value="nusB"/>
    <property type="match status" value="1"/>
</dbReference>
<comment type="caution">
    <text evidence="8">The sequence shown here is derived from an EMBL/GenBank/DDBJ whole genome shotgun (WGS) entry which is preliminary data.</text>
</comment>
<keyword evidence="3 6" id="KW-0694">RNA-binding</keyword>
<proteinExistence type="inferred from homology"/>
<accession>A0A1F7HIH0</accession>
<evidence type="ECO:0000256" key="2">
    <source>
        <dbReference type="ARBA" id="ARBA00022814"/>
    </source>
</evidence>
<evidence type="ECO:0000256" key="1">
    <source>
        <dbReference type="ARBA" id="ARBA00005952"/>
    </source>
</evidence>
<sequence length="123" mass="14205">MKDIRHQNRINIIKKLFSLSFTNQQNDDIKVDNSVLNNILKNNNKIEKIISKYATRYPIEKVSKIDLAILKLSTYELIIEKKNPPKVIIDEAVELAKEYGNERSYSFVNGVLGAILKDIDNEK</sequence>
<dbReference type="AlphaFoldDB" id="A0A1F7HIH0"/>
<dbReference type="GO" id="GO:0003723">
    <property type="term" value="F:RNA binding"/>
    <property type="evidence" value="ECO:0007669"/>
    <property type="project" value="UniProtKB-UniRule"/>
</dbReference>
<feature type="domain" description="NusB/RsmB/TIM44" evidence="7">
    <location>
        <begin position="18"/>
        <end position="117"/>
    </location>
</feature>